<organism evidence="2 3">
    <name type="scientific">Lachancea quebecensis</name>
    <dbReference type="NCBI Taxonomy" id="1654605"/>
    <lineage>
        <taxon>Eukaryota</taxon>
        <taxon>Fungi</taxon>
        <taxon>Dikarya</taxon>
        <taxon>Ascomycota</taxon>
        <taxon>Saccharomycotina</taxon>
        <taxon>Saccharomycetes</taxon>
        <taxon>Saccharomycetales</taxon>
        <taxon>Saccharomycetaceae</taxon>
        <taxon>Lachancea</taxon>
    </lineage>
</organism>
<reference evidence="3" key="1">
    <citation type="submission" date="2015-10" db="EMBL/GenBank/DDBJ databases">
        <authorList>
            <person name="Devillers H."/>
        </authorList>
    </citation>
    <scope>NUCLEOTIDE SEQUENCE [LARGE SCALE GENOMIC DNA]</scope>
</reference>
<dbReference type="EMBL" id="LN890573">
    <property type="protein sequence ID" value="CUS22829.1"/>
    <property type="molecule type" value="Genomic_DNA"/>
</dbReference>
<accession>A0A0P1KRX3</accession>
<evidence type="ECO:0000313" key="2">
    <source>
        <dbReference type="EMBL" id="CUS22829.1"/>
    </source>
</evidence>
<keyword evidence="1" id="KW-1133">Transmembrane helix</keyword>
<evidence type="ECO:0000313" key="3">
    <source>
        <dbReference type="Proteomes" id="UP000236544"/>
    </source>
</evidence>
<feature type="transmembrane region" description="Helical" evidence="1">
    <location>
        <begin position="72"/>
        <end position="96"/>
    </location>
</feature>
<dbReference type="InterPro" id="IPR001142">
    <property type="entry name" value="DUP/COS"/>
</dbReference>
<name>A0A0P1KRX3_9SACH</name>
<protein>
    <submittedName>
        <fullName evidence="2">LAQU0S07e01068g1_1</fullName>
    </submittedName>
</protein>
<proteinExistence type="predicted"/>
<dbReference type="OrthoDB" id="4036517at2759"/>
<dbReference type="AlphaFoldDB" id="A0A0P1KRX3"/>
<sequence>MKEGDAEEPLVYAPGLNQEGMRLPRDIFSNKLQYLVTRHMTPLIAIGIELAVCAFLIYLAHKCAYRNNRAGITAIIVTIGSFVILITAISIEVAILNEGTIPTSKVQFMKEIAISRPGIDAKEWDYIALKMNSVFYNNSSWVTPYFFYNGNSCYSFFRAYYLKPYKKSTDAGNTNGDAGDEFQPFIHQAIKAYEERVNEYWQSALSGEASVGNQTIGV</sequence>
<evidence type="ECO:0000256" key="1">
    <source>
        <dbReference type="SAM" id="Phobius"/>
    </source>
</evidence>
<gene>
    <name evidence="2" type="ORF">LAQU0_S07e01068g</name>
</gene>
<dbReference type="Pfam" id="PF00674">
    <property type="entry name" value="DUP"/>
    <property type="match status" value="1"/>
</dbReference>
<feature type="transmembrane region" description="Helical" evidence="1">
    <location>
        <begin position="40"/>
        <end position="60"/>
    </location>
</feature>
<keyword evidence="1" id="KW-0812">Transmembrane</keyword>
<dbReference type="Proteomes" id="UP000236544">
    <property type="component" value="Unassembled WGS sequence"/>
</dbReference>
<keyword evidence="1" id="KW-0472">Membrane</keyword>
<keyword evidence="3" id="KW-1185">Reference proteome</keyword>